<reference evidence="2" key="1">
    <citation type="submission" date="2021-02" db="EMBL/GenBank/DDBJ databases">
        <title>Infant gut strain persistence is associated with maternal origin, phylogeny, and functional potential including surface adhesion and iron acquisition.</title>
        <authorList>
            <person name="Lou Y.C."/>
        </authorList>
    </citation>
    <scope>NUCLEOTIDE SEQUENCE</scope>
    <source>
        <strain evidence="2">L3_108_103G1_dasL3_108_103G1_concoct_2</strain>
    </source>
</reference>
<organism evidence="2 3">
    <name type="scientific">Amedibacillus dolichus</name>
    <dbReference type="NCBI Taxonomy" id="31971"/>
    <lineage>
        <taxon>Bacteria</taxon>
        <taxon>Bacillati</taxon>
        <taxon>Bacillota</taxon>
        <taxon>Erysipelotrichia</taxon>
        <taxon>Erysipelotrichales</taxon>
        <taxon>Erysipelotrichaceae</taxon>
        <taxon>Amedibacillus</taxon>
    </lineage>
</organism>
<comment type="caution">
    <text evidence="2">The sequence shown here is derived from an EMBL/GenBank/DDBJ whole genome shotgun (WGS) entry which is preliminary data.</text>
</comment>
<feature type="region of interest" description="Disordered" evidence="1">
    <location>
        <begin position="1"/>
        <end position="47"/>
    </location>
</feature>
<protein>
    <submittedName>
        <fullName evidence="2">Uncharacterized protein</fullName>
    </submittedName>
</protein>
<dbReference type="EMBL" id="JAGZMZ010000003">
    <property type="protein sequence ID" value="MBS4883534.1"/>
    <property type="molecule type" value="Genomic_DNA"/>
</dbReference>
<name>A0A942W7Z1_9FIRM</name>
<evidence type="ECO:0000313" key="3">
    <source>
        <dbReference type="Proteomes" id="UP000753219"/>
    </source>
</evidence>
<dbReference type="Proteomes" id="UP000753219">
    <property type="component" value="Unassembled WGS sequence"/>
</dbReference>
<gene>
    <name evidence="2" type="ORF">KHZ85_02085</name>
</gene>
<dbReference type="AlphaFoldDB" id="A0A942W7Z1"/>
<feature type="compositionally biased region" description="Basic and acidic residues" evidence="1">
    <location>
        <begin position="38"/>
        <end position="47"/>
    </location>
</feature>
<evidence type="ECO:0000313" key="2">
    <source>
        <dbReference type="EMBL" id="MBS4883534.1"/>
    </source>
</evidence>
<dbReference type="GeneID" id="92794493"/>
<accession>A0A942W7Z1</accession>
<sequence>MSNQKIDTKALLEKSRQAKKQPQSKALERKLGKRKNNAKFDKVNFNG</sequence>
<feature type="compositionally biased region" description="Basic and acidic residues" evidence="1">
    <location>
        <begin position="1"/>
        <end position="16"/>
    </location>
</feature>
<dbReference type="RefSeq" id="WP_004797325.1">
    <property type="nucleotide sequence ID" value="NZ_CABKNA010000019.1"/>
</dbReference>
<proteinExistence type="predicted"/>
<evidence type="ECO:0000256" key="1">
    <source>
        <dbReference type="SAM" id="MobiDB-lite"/>
    </source>
</evidence>